<dbReference type="GO" id="GO:0006281">
    <property type="term" value="P:DNA repair"/>
    <property type="evidence" value="ECO:0007669"/>
    <property type="project" value="InterPro"/>
</dbReference>
<feature type="domain" description="Helix-hairpin-helix DNA-binding motif class 1" evidence="1">
    <location>
        <begin position="194"/>
        <end position="213"/>
    </location>
</feature>
<reference evidence="2" key="1">
    <citation type="journal article" date="2014" name="Front. Microbiol.">
        <title>High frequency of phylogenetically diverse reductive dehalogenase-homologous genes in deep subseafloor sedimentary metagenomes.</title>
        <authorList>
            <person name="Kawai M."/>
            <person name="Futagami T."/>
            <person name="Toyoda A."/>
            <person name="Takaki Y."/>
            <person name="Nishi S."/>
            <person name="Hori S."/>
            <person name="Arai W."/>
            <person name="Tsubouchi T."/>
            <person name="Morono Y."/>
            <person name="Uchiyama I."/>
            <person name="Ito T."/>
            <person name="Fujiyama A."/>
            <person name="Inagaki F."/>
            <person name="Takami H."/>
        </authorList>
    </citation>
    <scope>NUCLEOTIDE SEQUENCE</scope>
    <source>
        <strain evidence="2">Expedition CK06-06</strain>
    </source>
</reference>
<dbReference type="EMBL" id="BARW01006268">
    <property type="protein sequence ID" value="GAI87510.1"/>
    <property type="molecule type" value="Genomic_DNA"/>
</dbReference>
<dbReference type="Gene3D" id="1.10.150.20">
    <property type="entry name" value="5' to 3' exonuclease, C-terminal subdomain"/>
    <property type="match status" value="1"/>
</dbReference>
<name>X1TIX6_9ZZZZ</name>
<sequence length="220" mass="24616">MFGVYLKGLDKVENLISKEKLAEAMNEINVLEKGVQLSETERLACMILSSQIMIKSRNYDKGLLLAKVAFRKSIELSEFSLVVDSTLSFFDSIHGLNMLEDLSTKEKKEYSKMIIRSQDIVKTIDTMPVKEKKLRMTKLGDYRKKLAVTEKKVIEKKVKKAIPIGNVKGVGQKAEILKQAGIKTAKDLAKAKIEQLMKLKGIGEATAKKLINNAKEAIKG</sequence>
<dbReference type="AlphaFoldDB" id="X1TIX6"/>
<proteinExistence type="predicted"/>
<dbReference type="GO" id="GO:0000166">
    <property type="term" value="F:nucleotide binding"/>
    <property type="evidence" value="ECO:0007669"/>
    <property type="project" value="InterPro"/>
</dbReference>
<gene>
    <name evidence="2" type="ORF">S12H4_13159</name>
</gene>
<dbReference type="GO" id="GO:0003677">
    <property type="term" value="F:DNA binding"/>
    <property type="evidence" value="ECO:0007669"/>
    <property type="project" value="InterPro"/>
</dbReference>
<evidence type="ECO:0000313" key="2">
    <source>
        <dbReference type="EMBL" id="GAI87510.1"/>
    </source>
</evidence>
<evidence type="ECO:0000259" key="1">
    <source>
        <dbReference type="SMART" id="SM00278"/>
    </source>
</evidence>
<accession>X1TIX6</accession>
<comment type="caution">
    <text evidence="2">The sequence shown here is derived from an EMBL/GenBank/DDBJ whole genome shotgun (WGS) entry which is preliminary data.</text>
</comment>
<dbReference type="SMART" id="SM00278">
    <property type="entry name" value="HhH1"/>
    <property type="match status" value="1"/>
</dbReference>
<organism evidence="2">
    <name type="scientific">marine sediment metagenome</name>
    <dbReference type="NCBI Taxonomy" id="412755"/>
    <lineage>
        <taxon>unclassified sequences</taxon>
        <taxon>metagenomes</taxon>
        <taxon>ecological metagenomes</taxon>
    </lineage>
</organism>
<dbReference type="InterPro" id="IPR010995">
    <property type="entry name" value="DNA_repair_Rad51/TF_NusA_a-hlx"/>
</dbReference>
<dbReference type="SUPFAM" id="SSF47794">
    <property type="entry name" value="Rad51 N-terminal domain-like"/>
    <property type="match status" value="1"/>
</dbReference>
<dbReference type="Pfam" id="PF14520">
    <property type="entry name" value="HHH_5"/>
    <property type="match status" value="1"/>
</dbReference>
<dbReference type="InterPro" id="IPR003583">
    <property type="entry name" value="Hlx-hairpin-Hlx_DNA-bd_motif"/>
</dbReference>
<protein>
    <recommendedName>
        <fullName evidence="1">Helix-hairpin-helix DNA-binding motif class 1 domain-containing protein</fullName>
    </recommendedName>
</protein>